<dbReference type="AlphaFoldDB" id="A0A4R0RX89"/>
<feature type="region of interest" description="Disordered" evidence="1">
    <location>
        <begin position="1"/>
        <end position="75"/>
    </location>
</feature>
<keyword evidence="3" id="KW-1185">Reference proteome</keyword>
<evidence type="ECO:0000256" key="1">
    <source>
        <dbReference type="SAM" id="MobiDB-lite"/>
    </source>
</evidence>
<evidence type="ECO:0000313" key="3">
    <source>
        <dbReference type="Proteomes" id="UP000292702"/>
    </source>
</evidence>
<protein>
    <submittedName>
        <fullName evidence="2">Uncharacterized protein</fullName>
    </submittedName>
</protein>
<reference evidence="2 3" key="1">
    <citation type="submission" date="2018-11" db="EMBL/GenBank/DDBJ databases">
        <title>Genome assembly of Steccherinum ochraceum LE-BIN_3174, the white-rot fungus of the Steccherinaceae family (The Residual Polyporoid clade, Polyporales, Basidiomycota).</title>
        <authorList>
            <person name="Fedorova T.V."/>
            <person name="Glazunova O.A."/>
            <person name="Landesman E.O."/>
            <person name="Moiseenko K.V."/>
            <person name="Psurtseva N.V."/>
            <person name="Savinova O.S."/>
            <person name="Shakhova N.V."/>
            <person name="Tyazhelova T.V."/>
            <person name="Vasina D.V."/>
        </authorList>
    </citation>
    <scope>NUCLEOTIDE SEQUENCE [LARGE SCALE GENOMIC DNA]</scope>
    <source>
        <strain evidence="2 3">LE-BIN_3174</strain>
    </source>
</reference>
<organism evidence="2 3">
    <name type="scientific">Steccherinum ochraceum</name>
    <dbReference type="NCBI Taxonomy" id="92696"/>
    <lineage>
        <taxon>Eukaryota</taxon>
        <taxon>Fungi</taxon>
        <taxon>Dikarya</taxon>
        <taxon>Basidiomycota</taxon>
        <taxon>Agaricomycotina</taxon>
        <taxon>Agaricomycetes</taxon>
        <taxon>Polyporales</taxon>
        <taxon>Steccherinaceae</taxon>
        <taxon>Steccherinum</taxon>
    </lineage>
</organism>
<comment type="caution">
    <text evidence="2">The sequence shown here is derived from an EMBL/GenBank/DDBJ whole genome shotgun (WGS) entry which is preliminary data.</text>
</comment>
<accession>A0A4R0RX89</accession>
<dbReference type="Proteomes" id="UP000292702">
    <property type="component" value="Unassembled WGS sequence"/>
</dbReference>
<feature type="non-terminal residue" evidence="2">
    <location>
        <position position="1"/>
    </location>
</feature>
<name>A0A4R0RX89_9APHY</name>
<feature type="compositionally biased region" description="Low complexity" evidence="1">
    <location>
        <begin position="1"/>
        <end position="21"/>
    </location>
</feature>
<proteinExistence type="predicted"/>
<gene>
    <name evidence="2" type="ORF">EIP91_012271</name>
</gene>
<evidence type="ECO:0000313" key="2">
    <source>
        <dbReference type="EMBL" id="TCD67574.1"/>
    </source>
</evidence>
<sequence length="107" mass="11438">PKPSGGSPKPSGGSPKPSGGSPKRDLTSPVRESQYVESRGKAYKVAVGSPQRYAAKPRSHSQNRPQTPPLGPWDGYKARVLRGTPIRYPEVLYLLAKETPAVSIGTD</sequence>
<dbReference type="EMBL" id="RWJN01000093">
    <property type="protein sequence ID" value="TCD67574.1"/>
    <property type="molecule type" value="Genomic_DNA"/>
</dbReference>